<protein>
    <submittedName>
        <fullName evidence="1">Uncharacterized protein</fullName>
    </submittedName>
</protein>
<accession>X1RPE5</accession>
<gene>
    <name evidence="1" type="ORF">S12H4_19251</name>
</gene>
<feature type="non-terminal residue" evidence="1">
    <location>
        <position position="40"/>
    </location>
</feature>
<comment type="caution">
    <text evidence="1">The sequence shown here is derived from an EMBL/GenBank/DDBJ whole genome shotgun (WGS) entry which is preliminary data.</text>
</comment>
<reference evidence="1" key="1">
    <citation type="journal article" date="2014" name="Front. Microbiol.">
        <title>High frequency of phylogenetically diverse reductive dehalogenase-homologous genes in deep subseafloor sedimentary metagenomes.</title>
        <authorList>
            <person name="Kawai M."/>
            <person name="Futagami T."/>
            <person name="Toyoda A."/>
            <person name="Takaki Y."/>
            <person name="Nishi S."/>
            <person name="Hori S."/>
            <person name="Arai W."/>
            <person name="Tsubouchi T."/>
            <person name="Morono Y."/>
            <person name="Uchiyama I."/>
            <person name="Ito T."/>
            <person name="Fujiyama A."/>
            <person name="Inagaki F."/>
            <person name="Takami H."/>
        </authorList>
    </citation>
    <scope>NUCLEOTIDE SEQUENCE</scope>
    <source>
        <strain evidence="1">Expedition CK06-06</strain>
    </source>
</reference>
<evidence type="ECO:0000313" key="1">
    <source>
        <dbReference type="EMBL" id="GAI82503.1"/>
    </source>
</evidence>
<name>X1RPE5_9ZZZZ</name>
<sequence>MEIAFNDVSFHYKKGNVRGEKVLKGLNLEFKERRCYLLTG</sequence>
<proteinExistence type="predicted"/>
<dbReference type="AlphaFoldDB" id="X1RPE5"/>
<dbReference type="EMBL" id="BARW01009602">
    <property type="protein sequence ID" value="GAI82503.1"/>
    <property type="molecule type" value="Genomic_DNA"/>
</dbReference>
<organism evidence="1">
    <name type="scientific">marine sediment metagenome</name>
    <dbReference type="NCBI Taxonomy" id="412755"/>
    <lineage>
        <taxon>unclassified sequences</taxon>
        <taxon>metagenomes</taxon>
        <taxon>ecological metagenomes</taxon>
    </lineage>
</organism>